<keyword evidence="4" id="KW-1185">Reference proteome</keyword>
<keyword evidence="2" id="KW-0472">Membrane</keyword>
<feature type="region of interest" description="Disordered" evidence="1">
    <location>
        <begin position="169"/>
        <end position="227"/>
    </location>
</feature>
<sequence length="227" mass="24570">MAVTSWFITVVSMIVAIIALLPGFNSQGLSQKALDLARWTALKDYLNQCKADLAAGSATPKCKDVVRASLPPPPHIDVAPISRLNQRAVTNEPPTPKSTIAESSLSRATLVLVVILVLLCAVILVLEIRKTAHNRTPNHYLDKESFFQQTGIRTSANILDETVKNVTPLSPASTLPYGTGASTSSQPLLNPNLSQLHHHEERAPRDPGDEFSAHNPSTYKTPIDTVP</sequence>
<dbReference type="EMBL" id="JAGPYM010000068">
    <property type="protein sequence ID" value="KAH6869630.1"/>
    <property type="molecule type" value="Genomic_DNA"/>
</dbReference>
<accession>A0A9P9AEG7</accession>
<keyword evidence="2" id="KW-1133">Transmembrane helix</keyword>
<feature type="compositionally biased region" description="Polar residues" evidence="1">
    <location>
        <begin position="180"/>
        <end position="195"/>
    </location>
</feature>
<dbReference type="AlphaFoldDB" id="A0A9P9AEG7"/>
<feature type="compositionally biased region" description="Basic and acidic residues" evidence="1">
    <location>
        <begin position="197"/>
        <end position="212"/>
    </location>
</feature>
<gene>
    <name evidence="3" type="ORF">B0T10DRAFT_593414</name>
</gene>
<feature type="transmembrane region" description="Helical" evidence="2">
    <location>
        <begin position="6"/>
        <end position="24"/>
    </location>
</feature>
<feature type="transmembrane region" description="Helical" evidence="2">
    <location>
        <begin position="108"/>
        <end position="126"/>
    </location>
</feature>
<evidence type="ECO:0000256" key="2">
    <source>
        <dbReference type="SAM" id="Phobius"/>
    </source>
</evidence>
<dbReference type="OrthoDB" id="194358at2759"/>
<comment type="caution">
    <text evidence="3">The sequence shown here is derived from an EMBL/GenBank/DDBJ whole genome shotgun (WGS) entry which is preliminary data.</text>
</comment>
<evidence type="ECO:0000313" key="3">
    <source>
        <dbReference type="EMBL" id="KAH6869630.1"/>
    </source>
</evidence>
<organism evidence="3 4">
    <name type="scientific">Thelonectria olida</name>
    <dbReference type="NCBI Taxonomy" id="1576542"/>
    <lineage>
        <taxon>Eukaryota</taxon>
        <taxon>Fungi</taxon>
        <taxon>Dikarya</taxon>
        <taxon>Ascomycota</taxon>
        <taxon>Pezizomycotina</taxon>
        <taxon>Sordariomycetes</taxon>
        <taxon>Hypocreomycetidae</taxon>
        <taxon>Hypocreales</taxon>
        <taxon>Nectriaceae</taxon>
        <taxon>Thelonectria</taxon>
    </lineage>
</organism>
<dbReference type="Proteomes" id="UP000777438">
    <property type="component" value="Unassembled WGS sequence"/>
</dbReference>
<protein>
    <submittedName>
        <fullName evidence="3">Uncharacterized protein</fullName>
    </submittedName>
</protein>
<evidence type="ECO:0000256" key="1">
    <source>
        <dbReference type="SAM" id="MobiDB-lite"/>
    </source>
</evidence>
<evidence type="ECO:0000313" key="4">
    <source>
        <dbReference type="Proteomes" id="UP000777438"/>
    </source>
</evidence>
<keyword evidence="2" id="KW-0812">Transmembrane</keyword>
<name>A0A9P9AEG7_9HYPO</name>
<reference evidence="3 4" key="1">
    <citation type="journal article" date="2021" name="Nat. Commun.">
        <title>Genetic determinants of endophytism in the Arabidopsis root mycobiome.</title>
        <authorList>
            <person name="Mesny F."/>
            <person name="Miyauchi S."/>
            <person name="Thiergart T."/>
            <person name="Pickel B."/>
            <person name="Atanasova L."/>
            <person name="Karlsson M."/>
            <person name="Huettel B."/>
            <person name="Barry K.W."/>
            <person name="Haridas S."/>
            <person name="Chen C."/>
            <person name="Bauer D."/>
            <person name="Andreopoulos W."/>
            <person name="Pangilinan J."/>
            <person name="LaButti K."/>
            <person name="Riley R."/>
            <person name="Lipzen A."/>
            <person name="Clum A."/>
            <person name="Drula E."/>
            <person name="Henrissat B."/>
            <person name="Kohler A."/>
            <person name="Grigoriev I.V."/>
            <person name="Martin F.M."/>
            <person name="Hacquard S."/>
        </authorList>
    </citation>
    <scope>NUCLEOTIDE SEQUENCE [LARGE SCALE GENOMIC DNA]</scope>
    <source>
        <strain evidence="3 4">MPI-CAGE-CH-0241</strain>
    </source>
</reference>
<proteinExistence type="predicted"/>